<sequence length="110" mass="12541">MAQRDILQRPYGNHQRLESHQAVQTAGGEGKQDKGESIHYPSYRRTADPDRAYSDSFRLTRGRPNQLFSGLKPFRNQQISGQESPFFTICQPVTQIQSGSMTAKYHKPMV</sequence>
<gene>
    <name evidence="2" type="ORF">O181_009827</name>
</gene>
<feature type="region of interest" description="Disordered" evidence="1">
    <location>
        <begin position="1"/>
        <end position="50"/>
    </location>
</feature>
<name>A0A9Q3GKN1_9BASI</name>
<evidence type="ECO:0000256" key="1">
    <source>
        <dbReference type="SAM" id="MobiDB-lite"/>
    </source>
</evidence>
<evidence type="ECO:0000313" key="2">
    <source>
        <dbReference type="EMBL" id="MBW0470112.1"/>
    </source>
</evidence>
<evidence type="ECO:0000313" key="3">
    <source>
        <dbReference type="Proteomes" id="UP000765509"/>
    </source>
</evidence>
<organism evidence="2 3">
    <name type="scientific">Austropuccinia psidii MF-1</name>
    <dbReference type="NCBI Taxonomy" id="1389203"/>
    <lineage>
        <taxon>Eukaryota</taxon>
        <taxon>Fungi</taxon>
        <taxon>Dikarya</taxon>
        <taxon>Basidiomycota</taxon>
        <taxon>Pucciniomycotina</taxon>
        <taxon>Pucciniomycetes</taxon>
        <taxon>Pucciniales</taxon>
        <taxon>Sphaerophragmiaceae</taxon>
        <taxon>Austropuccinia</taxon>
    </lineage>
</organism>
<protein>
    <submittedName>
        <fullName evidence="2">Uncharacterized protein</fullName>
    </submittedName>
</protein>
<comment type="caution">
    <text evidence="2">The sequence shown here is derived from an EMBL/GenBank/DDBJ whole genome shotgun (WGS) entry which is preliminary data.</text>
</comment>
<reference evidence="2" key="1">
    <citation type="submission" date="2021-03" db="EMBL/GenBank/DDBJ databases">
        <title>Draft genome sequence of rust myrtle Austropuccinia psidii MF-1, a brazilian biotype.</title>
        <authorList>
            <person name="Quecine M.C."/>
            <person name="Pachon D.M.R."/>
            <person name="Bonatelli M.L."/>
            <person name="Correr F.H."/>
            <person name="Franceschini L.M."/>
            <person name="Leite T.F."/>
            <person name="Margarido G.R.A."/>
            <person name="Almeida C.A."/>
            <person name="Ferrarezi J.A."/>
            <person name="Labate C.A."/>
        </authorList>
    </citation>
    <scope>NUCLEOTIDE SEQUENCE</scope>
    <source>
        <strain evidence="2">MF-1</strain>
    </source>
</reference>
<keyword evidence="3" id="KW-1185">Reference proteome</keyword>
<accession>A0A9Q3GKN1</accession>
<dbReference type="AlphaFoldDB" id="A0A9Q3GKN1"/>
<dbReference type="EMBL" id="AVOT02002366">
    <property type="protein sequence ID" value="MBW0470112.1"/>
    <property type="molecule type" value="Genomic_DNA"/>
</dbReference>
<proteinExistence type="predicted"/>
<dbReference type="Proteomes" id="UP000765509">
    <property type="component" value="Unassembled WGS sequence"/>
</dbReference>